<gene>
    <name evidence="2" type="ORF">GSI_02665</name>
</gene>
<feature type="region of interest" description="Disordered" evidence="1">
    <location>
        <begin position="203"/>
        <end position="253"/>
    </location>
</feature>
<keyword evidence="3" id="KW-1185">Reference proteome</keyword>
<dbReference type="Proteomes" id="UP000230002">
    <property type="component" value="Unassembled WGS sequence"/>
</dbReference>
<comment type="caution">
    <text evidence="2">The sequence shown here is derived from an EMBL/GenBank/DDBJ whole genome shotgun (WGS) entry which is preliminary data.</text>
</comment>
<feature type="compositionally biased region" description="Polar residues" evidence="1">
    <location>
        <begin position="234"/>
        <end position="252"/>
    </location>
</feature>
<feature type="compositionally biased region" description="Basic and acidic residues" evidence="1">
    <location>
        <begin position="11"/>
        <end position="24"/>
    </location>
</feature>
<sequence length="266" mass="28497">MLPPLTTTEQSGDHEDHGYDHPEEVDSPDTLQTLPASGSSVRGEDTPGISTLQDILLSMGTVDLMFVNGRLVININLGVANNKNASNRAATLIKCMEVIPDELVLRYNKLRSSDSEGMEECPVCHDALVSVPKAPGDEDTVDASPHPIVAFPFNIDPDRKLRQYLFGSWQPPQVESMCDWLAAKEQAKEAEFAECDLAMSECPAPSPATPPSLGSEVDTNTSLDRDASPLVGDSETNGTSPSGSAPRTSESYLTVRVADDDIGIGL</sequence>
<feature type="region of interest" description="Disordered" evidence="1">
    <location>
        <begin position="1"/>
        <end position="47"/>
    </location>
</feature>
<dbReference type="AlphaFoldDB" id="A0A2G8SMS6"/>
<organism evidence="2 3">
    <name type="scientific">Ganoderma sinense ZZ0214-1</name>
    <dbReference type="NCBI Taxonomy" id="1077348"/>
    <lineage>
        <taxon>Eukaryota</taxon>
        <taxon>Fungi</taxon>
        <taxon>Dikarya</taxon>
        <taxon>Basidiomycota</taxon>
        <taxon>Agaricomycotina</taxon>
        <taxon>Agaricomycetes</taxon>
        <taxon>Polyporales</taxon>
        <taxon>Polyporaceae</taxon>
        <taxon>Ganoderma</taxon>
    </lineage>
</organism>
<feature type="compositionally biased region" description="Polar residues" evidence="1">
    <location>
        <begin position="1"/>
        <end position="10"/>
    </location>
</feature>
<protein>
    <submittedName>
        <fullName evidence="2">Uncharacterized protein</fullName>
    </submittedName>
</protein>
<evidence type="ECO:0000313" key="3">
    <source>
        <dbReference type="Proteomes" id="UP000230002"/>
    </source>
</evidence>
<evidence type="ECO:0000256" key="1">
    <source>
        <dbReference type="SAM" id="MobiDB-lite"/>
    </source>
</evidence>
<dbReference type="EMBL" id="AYKW01000004">
    <property type="protein sequence ID" value="PIL34878.1"/>
    <property type="molecule type" value="Genomic_DNA"/>
</dbReference>
<proteinExistence type="predicted"/>
<reference evidence="2 3" key="1">
    <citation type="journal article" date="2015" name="Sci. Rep.">
        <title>Chromosome-level genome map provides insights into diverse defense mechanisms in the medicinal fungus Ganoderma sinense.</title>
        <authorList>
            <person name="Zhu Y."/>
            <person name="Xu J."/>
            <person name="Sun C."/>
            <person name="Zhou S."/>
            <person name="Xu H."/>
            <person name="Nelson D.R."/>
            <person name="Qian J."/>
            <person name="Song J."/>
            <person name="Luo H."/>
            <person name="Xiang L."/>
            <person name="Li Y."/>
            <person name="Xu Z."/>
            <person name="Ji A."/>
            <person name="Wang L."/>
            <person name="Lu S."/>
            <person name="Hayward A."/>
            <person name="Sun W."/>
            <person name="Li X."/>
            <person name="Schwartz D.C."/>
            <person name="Wang Y."/>
            <person name="Chen S."/>
        </authorList>
    </citation>
    <scope>NUCLEOTIDE SEQUENCE [LARGE SCALE GENOMIC DNA]</scope>
    <source>
        <strain evidence="2 3">ZZ0214-1</strain>
    </source>
</reference>
<evidence type="ECO:0000313" key="2">
    <source>
        <dbReference type="EMBL" id="PIL34878.1"/>
    </source>
</evidence>
<accession>A0A2G8SMS6</accession>
<dbReference type="OrthoDB" id="8062037at2759"/>
<name>A0A2G8SMS6_9APHY</name>
<feature type="compositionally biased region" description="Polar residues" evidence="1">
    <location>
        <begin position="29"/>
        <end position="40"/>
    </location>
</feature>